<keyword evidence="1" id="KW-0472">Membrane</keyword>
<evidence type="ECO:0000313" key="2">
    <source>
        <dbReference type="EMBL" id="SOC41591.1"/>
    </source>
</evidence>
<proteinExistence type="predicted"/>
<sequence length="101" mass="11285">MSDVTLLRDWLGLIALAISVGTSVTVFFTSGAKKNTATLIDHDRRIQRMEDELRHMPSKDQVTEIKLAMADLKGTVAVLGESMASVSRTVHRLEDFLKERN</sequence>
<dbReference type="AlphaFoldDB" id="A0A285UMX8"/>
<dbReference type="Proteomes" id="UP000219167">
    <property type="component" value="Unassembled WGS sequence"/>
</dbReference>
<dbReference type="OrthoDB" id="7857886at2"/>
<dbReference type="EMBL" id="OBQD01000009">
    <property type="protein sequence ID" value="SOC41591.1"/>
    <property type="molecule type" value="Genomic_DNA"/>
</dbReference>
<protein>
    <submittedName>
        <fullName evidence="2">Uncharacterized protein DUF2730</fullName>
    </submittedName>
</protein>
<evidence type="ECO:0000313" key="3">
    <source>
        <dbReference type="Proteomes" id="UP000219167"/>
    </source>
</evidence>
<dbReference type="InterPro" id="IPR020269">
    <property type="entry name" value="Phage_Mu_Releasin"/>
</dbReference>
<keyword evidence="3" id="KW-1185">Reference proteome</keyword>
<accession>A0A285UMX8</accession>
<keyword evidence="1" id="KW-0812">Transmembrane</keyword>
<gene>
    <name evidence="2" type="ORF">SAMN05892877_10918</name>
</gene>
<reference evidence="2 3" key="1">
    <citation type="submission" date="2017-08" db="EMBL/GenBank/DDBJ databases">
        <authorList>
            <person name="de Groot N.N."/>
        </authorList>
    </citation>
    <scope>NUCLEOTIDE SEQUENCE [LARGE SCALE GENOMIC DNA]</scope>
    <source>
        <strain evidence="2 3">JC85</strain>
    </source>
</reference>
<keyword evidence="1" id="KW-1133">Transmembrane helix</keyword>
<organism evidence="2 3">
    <name type="scientific">Rhizobium subbaraonis</name>
    <dbReference type="NCBI Taxonomy" id="908946"/>
    <lineage>
        <taxon>Bacteria</taxon>
        <taxon>Pseudomonadati</taxon>
        <taxon>Pseudomonadota</taxon>
        <taxon>Alphaproteobacteria</taxon>
        <taxon>Hyphomicrobiales</taxon>
        <taxon>Rhizobiaceae</taxon>
        <taxon>Rhizobium/Agrobacterium group</taxon>
        <taxon>Rhizobium</taxon>
    </lineage>
</organism>
<dbReference type="RefSeq" id="WP_097140570.1">
    <property type="nucleotide sequence ID" value="NZ_OBQD01000009.1"/>
</dbReference>
<evidence type="ECO:0000256" key="1">
    <source>
        <dbReference type="SAM" id="Phobius"/>
    </source>
</evidence>
<feature type="transmembrane region" description="Helical" evidence="1">
    <location>
        <begin position="12"/>
        <end position="32"/>
    </location>
</feature>
<name>A0A285UMX8_9HYPH</name>
<dbReference type="Pfam" id="PF10805">
    <property type="entry name" value="DUF2730"/>
    <property type="match status" value="1"/>
</dbReference>